<dbReference type="GO" id="GO:0003856">
    <property type="term" value="F:3-dehydroquinate synthase activity"/>
    <property type="evidence" value="ECO:0007669"/>
    <property type="project" value="UniProtKB-EC"/>
</dbReference>
<evidence type="ECO:0000313" key="2">
    <source>
        <dbReference type="Proteomes" id="UP001548189"/>
    </source>
</evidence>
<proteinExistence type="inferred from homology"/>
<organism evidence="1 2">
    <name type="scientific">Aliikangiella maris</name>
    <dbReference type="NCBI Taxonomy" id="3162458"/>
    <lineage>
        <taxon>Bacteria</taxon>
        <taxon>Pseudomonadati</taxon>
        <taxon>Pseudomonadota</taxon>
        <taxon>Gammaproteobacteria</taxon>
        <taxon>Oceanospirillales</taxon>
        <taxon>Pleioneaceae</taxon>
        <taxon>Aliikangiella</taxon>
    </lineage>
</organism>
<dbReference type="InterPro" id="IPR056179">
    <property type="entry name" value="DHQS_C"/>
</dbReference>
<name>A0ABV2BWL4_9GAMM</name>
<dbReference type="Gene3D" id="1.20.1090.10">
    <property type="entry name" value="Dehydroquinate synthase-like - alpha domain"/>
    <property type="match status" value="1"/>
</dbReference>
<dbReference type="Pfam" id="PF24621">
    <property type="entry name" value="DHQS_C"/>
    <property type="match status" value="1"/>
</dbReference>
<keyword evidence="2" id="KW-1185">Reference proteome</keyword>
<dbReference type="InterPro" id="IPR016037">
    <property type="entry name" value="DHQ_synth_AroB"/>
</dbReference>
<accession>A0ABV2BWL4</accession>
<dbReference type="Proteomes" id="UP001548189">
    <property type="component" value="Unassembled WGS sequence"/>
</dbReference>
<dbReference type="PANTHER" id="PTHR43622">
    <property type="entry name" value="3-DEHYDROQUINATE SYNTHASE"/>
    <property type="match status" value="1"/>
</dbReference>
<dbReference type="CDD" id="cd08195">
    <property type="entry name" value="DHQS"/>
    <property type="match status" value="1"/>
</dbReference>
<dbReference type="EC" id="4.2.3.4" evidence="1"/>
<comment type="caution">
    <text evidence="1">The sequence shown here is derived from an EMBL/GenBank/DDBJ whole genome shotgun (WGS) entry which is preliminary data.</text>
</comment>
<dbReference type="PIRSF" id="PIRSF001455">
    <property type="entry name" value="DHQ_synth"/>
    <property type="match status" value="1"/>
</dbReference>
<dbReference type="EMBL" id="JBEVCJ010000020">
    <property type="protein sequence ID" value="MET1256310.1"/>
    <property type="molecule type" value="Genomic_DNA"/>
</dbReference>
<gene>
    <name evidence="1" type="primary">aroB</name>
    <name evidence="1" type="ORF">ABVT43_14310</name>
</gene>
<reference evidence="1 2" key="1">
    <citation type="submission" date="2024-06" db="EMBL/GenBank/DDBJ databases">
        <authorList>
            <person name="Li F."/>
        </authorList>
    </citation>
    <scope>NUCLEOTIDE SEQUENCE [LARGE SCALE GENOMIC DNA]</scope>
    <source>
        <strain evidence="1 2">GXAS 311</strain>
    </source>
</reference>
<sequence length="359" mass="39705">MRQLALALGERSYNIYIDSGILTNASLIQPYCSGENVLILSNETVAPLYIEALSKAFPDKTVYHYLLPDGEQYKNLEHFSAVIDFLIENGFRRNDTLVALGGGVVGDLGGFVAASYQRGMGFIQVPTTVLAQVDSSVGGKTGVNHALGKNMIGAFYQPKAVFIDTDTLKSLPDKEYYSGFAEIIKYAILGSEPVKSLLFANIQSINLRKDEILVELIYHSCHKKAEVVALDEKEQGNRALLNLGHTFGHAIERLTFYKAYLHGEAVAIGMMMAFNLSVAKKLISPEIVAQYRELMLALNLPVSLSRSISVAEMLDTMKLDKKNTSDKYRLVVPKGEKCILIEQERSAILMESIEKQLLV</sequence>
<evidence type="ECO:0000313" key="1">
    <source>
        <dbReference type="EMBL" id="MET1256310.1"/>
    </source>
</evidence>
<dbReference type="Gene3D" id="3.40.50.1970">
    <property type="match status" value="1"/>
</dbReference>
<dbReference type="SUPFAM" id="SSF56796">
    <property type="entry name" value="Dehydroquinate synthase-like"/>
    <property type="match status" value="1"/>
</dbReference>
<dbReference type="NCBIfam" id="TIGR01357">
    <property type="entry name" value="aroB"/>
    <property type="match status" value="1"/>
</dbReference>
<dbReference type="InterPro" id="IPR050071">
    <property type="entry name" value="Dehydroquinate_synthase"/>
</dbReference>
<keyword evidence="1" id="KW-0456">Lyase</keyword>
<dbReference type="Pfam" id="PF01761">
    <property type="entry name" value="DHQ_synthase"/>
    <property type="match status" value="1"/>
</dbReference>
<dbReference type="HAMAP" id="MF_00110">
    <property type="entry name" value="DHQ_synthase"/>
    <property type="match status" value="1"/>
</dbReference>
<dbReference type="PANTHER" id="PTHR43622:SF7">
    <property type="entry name" value="3-DEHYDROQUINATE SYNTHASE, CHLOROPLASTIC"/>
    <property type="match status" value="1"/>
</dbReference>
<protein>
    <submittedName>
        <fullName evidence="1">3-dehydroquinate synthase</fullName>
        <ecNumber evidence="1">4.2.3.4</ecNumber>
    </submittedName>
</protein>
<dbReference type="InterPro" id="IPR030960">
    <property type="entry name" value="DHQS/DOIS_N"/>
</dbReference>
<dbReference type="InterPro" id="IPR030963">
    <property type="entry name" value="DHQ_synth_fam"/>
</dbReference>